<evidence type="ECO:0000313" key="16">
    <source>
        <dbReference type="Proteomes" id="UP001383192"/>
    </source>
</evidence>
<evidence type="ECO:0000256" key="4">
    <source>
        <dbReference type="ARBA" id="ARBA00010617"/>
    </source>
</evidence>
<dbReference type="GO" id="GO:0004497">
    <property type="term" value="F:monooxygenase activity"/>
    <property type="evidence" value="ECO:0007669"/>
    <property type="project" value="UniProtKB-KW"/>
</dbReference>
<comment type="caution">
    <text evidence="15">The sequence shown here is derived from an EMBL/GenBank/DDBJ whole genome shotgun (WGS) entry which is preliminary data.</text>
</comment>
<evidence type="ECO:0000256" key="8">
    <source>
        <dbReference type="ARBA" id="ARBA00022989"/>
    </source>
</evidence>
<evidence type="ECO:0000256" key="9">
    <source>
        <dbReference type="ARBA" id="ARBA00023002"/>
    </source>
</evidence>
<dbReference type="PRINTS" id="PR00463">
    <property type="entry name" value="EP450I"/>
</dbReference>
<evidence type="ECO:0000256" key="13">
    <source>
        <dbReference type="PIRSR" id="PIRSR602401-1"/>
    </source>
</evidence>
<dbReference type="AlphaFoldDB" id="A0AAW0BI87"/>
<evidence type="ECO:0000256" key="2">
    <source>
        <dbReference type="ARBA" id="ARBA00004370"/>
    </source>
</evidence>
<comment type="subcellular location">
    <subcellularLocation>
        <location evidence="2">Membrane</location>
    </subcellularLocation>
</comment>
<evidence type="ECO:0000313" key="15">
    <source>
        <dbReference type="EMBL" id="KAK7026052.1"/>
    </source>
</evidence>
<evidence type="ECO:0000256" key="12">
    <source>
        <dbReference type="ARBA" id="ARBA00023136"/>
    </source>
</evidence>
<dbReference type="PRINTS" id="PR00385">
    <property type="entry name" value="P450"/>
</dbReference>
<evidence type="ECO:0000256" key="3">
    <source>
        <dbReference type="ARBA" id="ARBA00004721"/>
    </source>
</evidence>
<dbReference type="Pfam" id="PF00067">
    <property type="entry name" value="p450"/>
    <property type="match status" value="1"/>
</dbReference>
<dbReference type="InterPro" id="IPR017972">
    <property type="entry name" value="Cyt_P450_CS"/>
</dbReference>
<keyword evidence="9 14" id="KW-0560">Oxidoreductase</keyword>
<keyword evidence="8" id="KW-1133">Transmembrane helix</keyword>
<reference evidence="15 16" key="1">
    <citation type="submission" date="2024-01" db="EMBL/GenBank/DDBJ databases">
        <title>A draft genome for a cacao thread blight-causing isolate of Paramarasmius palmivorus.</title>
        <authorList>
            <person name="Baruah I.K."/>
            <person name="Bukari Y."/>
            <person name="Amoako-Attah I."/>
            <person name="Meinhardt L.W."/>
            <person name="Bailey B.A."/>
            <person name="Cohen S.P."/>
        </authorList>
    </citation>
    <scope>NUCLEOTIDE SEQUENCE [LARGE SCALE GENOMIC DNA]</scope>
    <source>
        <strain evidence="15 16">GH-12</strain>
    </source>
</reference>
<accession>A0AAW0BI87</accession>
<dbReference type="InterPro" id="IPR001128">
    <property type="entry name" value="Cyt_P450"/>
</dbReference>
<comment type="cofactor">
    <cofactor evidence="1 13">
        <name>heme</name>
        <dbReference type="ChEBI" id="CHEBI:30413"/>
    </cofactor>
</comment>
<proteinExistence type="inferred from homology"/>
<sequence>MSMHILYLSLPAVLLVHVAISIFLRTRNRSLKLLQGPPNPSFWLGHEQQIQSQREVGELEYKWFKEYGTAFRVHTCFGESVLAIADPKALQHIFHKSSYRYMKAKDQTQGGARLFGPGVSTVHGNTHQRHRKILGPAFSAAQIKPFASTFQKLTQSLIAKWRDQVSAGVTTINVLKWFPNMTLDALGETVFEYDFGALENQGNELAEMVRHLFADSVRPTPFKTIYRNARRTLPDPLVQLTELFPTKEDIRFGRWLTASSSVAQKLYDGKMQGETSEENDLLGVISRSLNNQDPAKSFSNTEALAQMSTIILAGHETSSSTLTWMVYELSRRPELQERLVKEVKEARVKAGDELTPSDYDSMPLLNAVIKETLRCHPILNTLVRQADVDDVIPLQCPIVSVSGEVISQIPVTKGQRIMVCVGSYNRLEEVWGPNPHEWDPSRFLDEKRQTNVGVFANLMTFGAGVRACLGWRFAILELQAAISSLIENFEFFAPPGVDIVRIPAGIMAPAVRGKLHEGLQMPIQVKIRD</sequence>
<dbReference type="GO" id="GO:0016020">
    <property type="term" value="C:membrane"/>
    <property type="evidence" value="ECO:0007669"/>
    <property type="project" value="UniProtKB-SubCell"/>
</dbReference>
<dbReference type="EMBL" id="JAYKXP010000108">
    <property type="protein sequence ID" value="KAK7026052.1"/>
    <property type="molecule type" value="Genomic_DNA"/>
</dbReference>
<dbReference type="PANTHER" id="PTHR24305:SF166">
    <property type="entry name" value="CYTOCHROME P450 12A4, MITOCHONDRIAL-RELATED"/>
    <property type="match status" value="1"/>
</dbReference>
<dbReference type="Gene3D" id="1.10.630.10">
    <property type="entry name" value="Cytochrome P450"/>
    <property type="match status" value="1"/>
</dbReference>
<feature type="binding site" description="axial binding residue" evidence="13">
    <location>
        <position position="468"/>
    </location>
    <ligand>
        <name>heme</name>
        <dbReference type="ChEBI" id="CHEBI:30413"/>
    </ligand>
    <ligandPart>
        <name>Fe</name>
        <dbReference type="ChEBI" id="CHEBI:18248"/>
    </ligandPart>
</feature>
<dbReference type="GO" id="GO:0005506">
    <property type="term" value="F:iron ion binding"/>
    <property type="evidence" value="ECO:0007669"/>
    <property type="project" value="InterPro"/>
</dbReference>
<dbReference type="InterPro" id="IPR036396">
    <property type="entry name" value="Cyt_P450_sf"/>
</dbReference>
<dbReference type="PANTHER" id="PTHR24305">
    <property type="entry name" value="CYTOCHROME P450"/>
    <property type="match status" value="1"/>
</dbReference>
<evidence type="ECO:0000256" key="6">
    <source>
        <dbReference type="ARBA" id="ARBA00022692"/>
    </source>
</evidence>
<keyword evidence="7 13" id="KW-0479">Metal-binding</keyword>
<comment type="pathway">
    <text evidence="3">Secondary metabolite biosynthesis; terpenoid biosynthesis.</text>
</comment>
<evidence type="ECO:0000256" key="5">
    <source>
        <dbReference type="ARBA" id="ARBA00022617"/>
    </source>
</evidence>
<keyword evidence="10 13" id="KW-0408">Iron</keyword>
<dbReference type="GO" id="GO:0016705">
    <property type="term" value="F:oxidoreductase activity, acting on paired donors, with incorporation or reduction of molecular oxygen"/>
    <property type="evidence" value="ECO:0007669"/>
    <property type="project" value="InterPro"/>
</dbReference>
<keyword evidence="6" id="KW-0812">Transmembrane</keyword>
<protein>
    <recommendedName>
        <fullName evidence="17">Cytochrome P450</fullName>
    </recommendedName>
</protein>
<dbReference type="PROSITE" id="PS00086">
    <property type="entry name" value="CYTOCHROME_P450"/>
    <property type="match status" value="1"/>
</dbReference>
<dbReference type="Proteomes" id="UP001383192">
    <property type="component" value="Unassembled WGS sequence"/>
</dbReference>
<keyword evidence="11 14" id="KW-0503">Monooxygenase</keyword>
<comment type="similarity">
    <text evidence="4 14">Belongs to the cytochrome P450 family.</text>
</comment>
<organism evidence="15 16">
    <name type="scientific">Paramarasmius palmivorus</name>
    <dbReference type="NCBI Taxonomy" id="297713"/>
    <lineage>
        <taxon>Eukaryota</taxon>
        <taxon>Fungi</taxon>
        <taxon>Dikarya</taxon>
        <taxon>Basidiomycota</taxon>
        <taxon>Agaricomycotina</taxon>
        <taxon>Agaricomycetes</taxon>
        <taxon>Agaricomycetidae</taxon>
        <taxon>Agaricales</taxon>
        <taxon>Marasmiineae</taxon>
        <taxon>Marasmiaceae</taxon>
        <taxon>Paramarasmius</taxon>
    </lineage>
</organism>
<name>A0AAW0BI87_9AGAR</name>
<dbReference type="InterPro" id="IPR002401">
    <property type="entry name" value="Cyt_P450_E_grp-I"/>
</dbReference>
<dbReference type="SUPFAM" id="SSF48264">
    <property type="entry name" value="Cytochrome P450"/>
    <property type="match status" value="1"/>
</dbReference>
<dbReference type="GO" id="GO:0020037">
    <property type="term" value="F:heme binding"/>
    <property type="evidence" value="ECO:0007669"/>
    <property type="project" value="InterPro"/>
</dbReference>
<gene>
    <name evidence="15" type="ORF">VNI00_015779</name>
</gene>
<evidence type="ECO:0000256" key="10">
    <source>
        <dbReference type="ARBA" id="ARBA00023004"/>
    </source>
</evidence>
<keyword evidence="16" id="KW-1185">Reference proteome</keyword>
<evidence type="ECO:0000256" key="11">
    <source>
        <dbReference type="ARBA" id="ARBA00023033"/>
    </source>
</evidence>
<keyword evidence="12" id="KW-0472">Membrane</keyword>
<evidence type="ECO:0000256" key="1">
    <source>
        <dbReference type="ARBA" id="ARBA00001971"/>
    </source>
</evidence>
<evidence type="ECO:0000256" key="14">
    <source>
        <dbReference type="RuleBase" id="RU000461"/>
    </source>
</evidence>
<evidence type="ECO:0008006" key="17">
    <source>
        <dbReference type="Google" id="ProtNLM"/>
    </source>
</evidence>
<evidence type="ECO:0000256" key="7">
    <source>
        <dbReference type="ARBA" id="ARBA00022723"/>
    </source>
</evidence>
<dbReference type="InterPro" id="IPR050121">
    <property type="entry name" value="Cytochrome_P450_monoxygenase"/>
</dbReference>
<keyword evidence="5 13" id="KW-0349">Heme</keyword>